<dbReference type="Proteomes" id="UP000076131">
    <property type="component" value="Unassembled WGS sequence"/>
</dbReference>
<dbReference type="InterPro" id="IPR011990">
    <property type="entry name" value="TPR-like_helical_dom_sf"/>
</dbReference>
<reference evidence="2 3" key="1">
    <citation type="journal article" date="2016" name="MBio">
        <title>Lateral Gene Transfer in a Heavy Metal-Contaminated-Groundwater Microbial Community.</title>
        <authorList>
            <person name="Hemme C.L."/>
            <person name="Green S.J."/>
            <person name="Rishishwar L."/>
            <person name="Prakash O."/>
            <person name="Pettenato A."/>
            <person name="Chakraborty R."/>
            <person name="Deutschbauer A.M."/>
            <person name="Van Nostrand J.D."/>
            <person name="Wu L."/>
            <person name="He Z."/>
            <person name="Jordan I.K."/>
            <person name="Hazen T.C."/>
            <person name="Arkin A.P."/>
            <person name="Kostka J.E."/>
            <person name="Zhou J."/>
        </authorList>
    </citation>
    <scope>NUCLEOTIDE SEQUENCE [LARGE SCALE GENOMIC DNA]</scope>
    <source>
        <strain evidence="2 3">FW104-T7</strain>
    </source>
</reference>
<dbReference type="AlphaFoldDB" id="A0A154QGE4"/>
<comment type="caution">
    <text evidence="2">The sequence shown here is derived from an EMBL/GenBank/DDBJ whole genome shotgun (WGS) entry which is preliminary data.</text>
</comment>
<dbReference type="RefSeq" id="WP_008438108.1">
    <property type="nucleotide sequence ID" value="NZ_LVJS01000048.1"/>
</dbReference>
<name>A0A154QGE4_9GAMM</name>
<dbReference type="PANTHER" id="PTHR12788:SF10">
    <property type="entry name" value="PROTEIN-TYROSINE SULFOTRANSFERASE"/>
    <property type="match status" value="1"/>
</dbReference>
<dbReference type="Pfam" id="PF13469">
    <property type="entry name" value="Sulfotransfer_3"/>
    <property type="match status" value="1"/>
</dbReference>
<keyword evidence="3" id="KW-1185">Reference proteome</keyword>
<accession>A0A154QGE4</accession>
<dbReference type="eggNOG" id="COG0457">
    <property type="taxonomic scope" value="Bacteria"/>
</dbReference>
<dbReference type="STRING" id="416169.RHOFW104T7_14565"/>
<dbReference type="Gene3D" id="3.40.50.300">
    <property type="entry name" value="P-loop containing nucleotide triphosphate hydrolases"/>
    <property type="match status" value="1"/>
</dbReference>
<evidence type="ECO:0000256" key="1">
    <source>
        <dbReference type="ARBA" id="ARBA00022679"/>
    </source>
</evidence>
<evidence type="ECO:0000313" key="2">
    <source>
        <dbReference type="EMBL" id="KZC23257.1"/>
    </source>
</evidence>
<dbReference type="InterPro" id="IPR026634">
    <property type="entry name" value="TPST-like"/>
</dbReference>
<proteinExistence type="predicted"/>
<sequence length="515" mass="56493">MTPTSPALPDEQLSLQAAQAQVLRGDVAAAASTLEAAVAAHPESDELALALAGLAIQRGDRRGAERRLRGILQRAPGHLPAAFVLARLLREQGRMVAAGEVLTGACTASTASMEQRLTAVELLDDCGRQAQALQLCTDAFARGLDDPRLRAHAGALASQLGRFDEARLHQQAALAGSPLALEWHVPLGLAGLQRYRDRQHPDLALFEHYLARNDLSPHARSGLLFALGKACDDLGEHARAAAAWAEANRMVRERQPWNRKAWRRSVELRLARPAPPVQPDTGHDWTPIFIVGMPRSGSTLLAEQLARHPAVRHRGELPWLPTLAPRLDAIASDRERAAQMPLAAAAYTAQLVQDDAPARWYIDKQPHNDMHVDLILALFPQARVIHCRRNARDNALSLWMQSFHPGTQDFACDFADIAAVIHGTRRLMAHWQRRYPTAVREVRYEDLVADPAACIGALADWLGLPAAIPPVAPGQERAINTASLWQARQPVHSRSVQRWRAYAALLPELACMADD</sequence>
<dbReference type="GO" id="GO:0008476">
    <property type="term" value="F:protein-tyrosine sulfotransferase activity"/>
    <property type="evidence" value="ECO:0007669"/>
    <property type="project" value="InterPro"/>
</dbReference>
<evidence type="ECO:0000313" key="3">
    <source>
        <dbReference type="Proteomes" id="UP000076131"/>
    </source>
</evidence>
<dbReference type="SUPFAM" id="SSF52540">
    <property type="entry name" value="P-loop containing nucleoside triphosphate hydrolases"/>
    <property type="match status" value="1"/>
</dbReference>
<keyword evidence="1 2" id="KW-0808">Transferase</keyword>
<dbReference type="InterPro" id="IPR027417">
    <property type="entry name" value="P-loop_NTPase"/>
</dbReference>
<dbReference type="EMBL" id="LVJS01000048">
    <property type="protein sequence ID" value="KZC23257.1"/>
    <property type="molecule type" value="Genomic_DNA"/>
</dbReference>
<protein>
    <submittedName>
        <fullName evidence="2">Sulfotransferase</fullName>
    </submittedName>
</protein>
<dbReference type="Gene3D" id="1.25.40.10">
    <property type="entry name" value="Tetratricopeptide repeat domain"/>
    <property type="match status" value="2"/>
</dbReference>
<dbReference type="Pfam" id="PF14559">
    <property type="entry name" value="TPR_19"/>
    <property type="match status" value="1"/>
</dbReference>
<dbReference type="PANTHER" id="PTHR12788">
    <property type="entry name" value="PROTEIN-TYROSINE SULFOTRANSFERASE 2"/>
    <property type="match status" value="1"/>
</dbReference>
<gene>
    <name evidence="2" type="ORF">RHOFW104T7_14565</name>
</gene>
<organism evidence="2 3">
    <name type="scientific">Rhodanobacter thiooxydans</name>
    <dbReference type="NCBI Taxonomy" id="416169"/>
    <lineage>
        <taxon>Bacteria</taxon>
        <taxon>Pseudomonadati</taxon>
        <taxon>Pseudomonadota</taxon>
        <taxon>Gammaproteobacteria</taxon>
        <taxon>Lysobacterales</taxon>
        <taxon>Rhodanobacteraceae</taxon>
        <taxon>Rhodanobacter</taxon>
    </lineage>
</organism>
<dbReference type="SUPFAM" id="SSF48452">
    <property type="entry name" value="TPR-like"/>
    <property type="match status" value="1"/>
</dbReference>